<proteinExistence type="predicted"/>
<accession>A0ABS1KQJ6</accession>
<dbReference type="RefSeq" id="WP_202009969.1">
    <property type="nucleotide sequence ID" value="NZ_JAERRB010000003.1"/>
</dbReference>
<gene>
    <name evidence="1" type="ORF">JI741_10270</name>
</gene>
<comment type="caution">
    <text evidence="1">The sequence shown here is derived from an EMBL/GenBank/DDBJ whole genome shotgun (WGS) entry which is preliminary data.</text>
</comment>
<reference evidence="1 2" key="1">
    <citation type="submission" date="2021-01" db="EMBL/GenBank/DDBJ databases">
        <title>Chryseolinea sp. Jin1 Genome sequencing and assembly.</title>
        <authorList>
            <person name="Kim I."/>
        </authorList>
    </citation>
    <scope>NUCLEOTIDE SEQUENCE [LARGE SCALE GENOMIC DNA]</scope>
    <source>
        <strain evidence="1 2">Jin1</strain>
    </source>
</reference>
<keyword evidence="2" id="KW-1185">Reference proteome</keyword>
<dbReference type="Proteomes" id="UP000613030">
    <property type="component" value="Unassembled WGS sequence"/>
</dbReference>
<protein>
    <submittedName>
        <fullName evidence="1">Uncharacterized protein</fullName>
    </submittedName>
</protein>
<evidence type="ECO:0000313" key="1">
    <source>
        <dbReference type="EMBL" id="MBL0741605.1"/>
    </source>
</evidence>
<name>A0ABS1KQJ6_9BACT</name>
<dbReference type="EMBL" id="JAERRB010000003">
    <property type="protein sequence ID" value="MBL0741605.1"/>
    <property type="molecule type" value="Genomic_DNA"/>
</dbReference>
<evidence type="ECO:0000313" key="2">
    <source>
        <dbReference type="Proteomes" id="UP000613030"/>
    </source>
</evidence>
<sequence length="70" mass="8014">MIRYLYHETTEKETREIDKALICDSDLQALYNELYVLKKNMDAAQLEPSAGTVLNIMSYARSVGQSKEGR</sequence>
<organism evidence="1 2">
    <name type="scientific">Chryseolinea lacunae</name>
    <dbReference type="NCBI Taxonomy" id="2801331"/>
    <lineage>
        <taxon>Bacteria</taxon>
        <taxon>Pseudomonadati</taxon>
        <taxon>Bacteroidota</taxon>
        <taxon>Cytophagia</taxon>
        <taxon>Cytophagales</taxon>
        <taxon>Fulvivirgaceae</taxon>
        <taxon>Chryseolinea</taxon>
    </lineage>
</organism>